<accession>A0A1I0GE62</accession>
<gene>
    <name evidence="1" type="ORF">SAMN04489758_12814</name>
</gene>
<name>A0A1I0GE62_9FIRM</name>
<dbReference type="EMBL" id="FOIN01000028">
    <property type="protein sequence ID" value="SET68447.1"/>
    <property type="molecule type" value="Genomic_DNA"/>
</dbReference>
<protein>
    <submittedName>
        <fullName evidence="1">Uncharacterized protein</fullName>
    </submittedName>
</protein>
<dbReference type="AlphaFoldDB" id="A0A1I0GE62"/>
<dbReference type="Proteomes" id="UP000198558">
    <property type="component" value="Unassembled WGS sequence"/>
</dbReference>
<proteinExistence type="predicted"/>
<keyword evidence="2" id="KW-1185">Reference proteome</keyword>
<evidence type="ECO:0000313" key="1">
    <source>
        <dbReference type="EMBL" id="SET68447.1"/>
    </source>
</evidence>
<dbReference type="RefSeq" id="WP_092355105.1">
    <property type="nucleotide sequence ID" value="NZ_FOIN01000028.1"/>
</dbReference>
<sequence>MEVKYTIFKSRATTLFILENDYWEYIQKNLSTCKKIKIEVNICEALKELNIDATYKSYEYFKETDGEYKEQYLYSLEIKYEDSTFCYLYSFDEKMDVCDINRLFNSKFDNKYVFDLS</sequence>
<dbReference type="GeneID" id="78288952"/>
<organism evidence="1 2">
    <name type="scientific">Thomasclavelia cocleata</name>
    <dbReference type="NCBI Taxonomy" id="69824"/>
    <lineage>
        <taxon>Bacteria</taxon>
        <taxon>Bacillati</taxon>
        <taxon>Bacillota</taxon>
        <taxon>Erysipelotrichia</taxon>
        <taxon>Erysipelotrichales</taxon>
        <taxon>Coprobacillaceae</taxon>
        <taxon>Thomasclavelia</taxon>
    </lineage>
</organism>
<reference evidence="2" key="1">
    <citation type="submission" date="2016-10" db="EMBL/GenBank/DDBJ databases">
        <authorList>
            <person name="Varghese N."/>
            <person name="Submissions S."/>
        </authorList>
    </citation>
    <scope>NUCLEOTIDE SEQUENCE [LARGE SCALE GENOMIC DNA]</scope>
    <source>
        <strain evidence="2">DSM 1551</strain>
    </source>
</reference>
<evidence type="ECO:0000313" key="2">
    <source>
        <dbReference type="Proteomes" id="UP000198558"/>
    </source>
</evidence>